<comment type="similarity">
    <text evidence="1">Belongs to the HSP15 family.</text>
</comment>
<dbReference type="InterPro" id="IPR025708">
    <property type="entry name" value="HSP15"/>
</dbReference>
<dbReference type="SMART" id="SM00363">
    <property type="entry name" value="S4"/>
    <property type="match status" value="1"/>
</dbReference>
<comment type="caution">
    <text evidence="7">The sequence shown here is derived from an EMBL/GenBank/DDBJ whole genome shotgun (WGS) entry which is preliminary data.</text>
</comment>
<keyword evidence="3" id="KW-0238">DNA-binding</keyword>
<keyword evidence="7" id="KW-0346">Stress response</keyword>
<evidence type="ECO:0000256" key="4">
    <source>
        <dbReference type="PROSITE-ProRule" id="PRU00182"/>
    </source>
</evidence>
<keyword evidence="2 4" id="KW-0694">RNA-binding</keyword>
<accession>A0A2T5C5D4</accession>
<dbReference type="RefSeq" id="WP_107820885.1">
    <property type="nucleotide sequence ID" value="NZ_OY782574.1"/>
</dbReference>
<dbReference type="Gene3D" id="3.10.290.10">
    <property type="entry name" value="RNA-binding S4 domain"/>
    <property type="match status" value="1"/>
</dbReference>
<keyword evidence="8" id="KW-1185">Reference proteome</keyword>
<reference evidence="7 8" key="1">
    <citation type="submission" date="2018-04" db="EMBL/GenBank/DDBJ databases">
        <title>Genomic Encyclopedia of Archaeal and Bacterial Type Strains, Phase II (KMG-II): from individual species to whole genera.</title>
        <authorList>
            <person name="Goeker M."/>
        </authorList>
    </citation>
    <scope>NUCLEOTIDE SEQUENCE [LARGE SCALE GENOMIC DNA]</scope>
    <source>
        <strain evidence="7 8">DSM 28823</strain>
    </source>
</reference>
<dbReference type="Proteomes" id="UP000243525">
    <property type="component" value="Unassembled WGS sequence"/>
</dbReference>
<dbReference type="SUPFAM" id="SSF55174">
    <property type="entry name" value="Alpha-L RNA-binding motif"/>
    <property type="match status" value="1"/>
</dbReference>
<evidence type="ECO:0000256" key="5">
    <source>
        <dbReference type="SAM" id="MobiDB-lite"/>
    </source>
</evidence>
<organism evidence="7 8">
    <name type="scientific">Mangrovibacterium marinum</name>
    <dbReference type="NCBI Taxonomy" id="1639118"/>
    <lineage>
        <taxon>Bacteria</taxon>
        <taxon>Pseudomonadati</taxon>
        <taxon>Bacteroidota</taxon>
        <taxon>Bacteroidia</taxon>
        <taxon>Marinilabiliales</taxon>
        <taxon>Prolixibacteraceae</taxon>
        <taxon>Mangrovibacterium</taxon>
    </lineage>
</organism>
<dbReference type="GO" id="GO:0034605">
    <property type="term" value="P:cellular response to heat"/>
    <property type="evidence" value="ECO:0007669"/>
    <property type="project" value="InterPro"/>
</dbReference>
<dbReference type="OrthoDB" id="9797176at2"/>
<dbReference type="GO" id="GO:0043023">
    <property type="term" value="F:ribosomal large subunit binding"/>
    <property type="evidence" value="ECO:0007669"/>
    <property type="project" value="InterPro"/>
</dbReference>
<dbReference type="GO" id="GO:0003677">
    <property type="term" value="F:DNA binding"/>
    <property type="evidence" value="ECO:0007669"/>
    <property type="project" value="UniProtKB-KW"/>
</dbReference>
<gene>
    <name evidence="7" type="ORF">C8N47_10276</name>
</gene>
<dbReference type="EMBL" id="QAAD01000002">
    <property type="protein sequence ID" value="PTN10093.1"/>
    <property type="molecule type" value="Genomic_DNA"/>
</dbReference>
<feature type="domain" description="RNA-binding S4" evidence="6">
    <location>
        <begin position="5"/>
        <end position="68"/>
    </location>
</feature>
<dbReference type="PROSITE" id="PS50889">
    <property type="entry name" value="S4"/>
    <property type="match status" value="1"/>
</dbReference>
<dbReference type="Pfam" id="PF01479">
    <property type="entry name" value="S4"/>
    <property type="match status" value="1"/>
</dbReference>
<proteinExistence type="inferred from homology"/>
<evidence type="ECO:0000259" key="6">
    <source>
        <dbReference type="SMART" id="SM00363"/>
    </source>
</evidence>
<evidence type="ECO:0000256" key="2">
    <source>
        <dbReference type="ARBA" id="ARBA00022884"/>
    </source>
</evidence>
<name>A0A2T5C5D4_9BACT</name>
<feature type="compositionally biased region" description="Basic and acidic residues" evidence="5">
    <location>
        <begin position="115"/>
        <end position="136"/>
    </location>
</feature>
<dbReference type="PIRSF" id="PIRSF016821">
    <property type="entry name" value="HSP15"/>
    <property type="match status" value="1"/>
</dbReference>
<feature type="region of interest" description="Disordered" evidence="5">
    <location>
        <begin position="102"/>
        <end position="136"/>
    </location>
</feature>
<dbReference type="AlphaFoldDB" id="A0A2T5C5D4"/>
<dbReference type="InterPro" id="IPR002942">
    <property type="entry name" value="S4_RNA-bd"/>
</dbReference>
<dbReference type="GO" id="GO:0003727">
    <property type="term" value="F:single-stranded RNA binding"/>
    <property type="evidence" value="ECO:0007669"/>
    <property type="project" value="InterPro"/>
</dbReference>
<evidence type="ECO:0000313" key="8">
    <source>
        <dbReference type="Proteomes" id="UP000243525"/>
    </source>
</evidence>
<protein>
    <submittedName>
        <fullName evidence="7">Ribosome-associated heat shock protein Hsp15</fullName>
    </submittedName>
</protein>
<dbReference type="CDD" id="cd00165">
    <property type="entry name" value="S4"/>
    <property type="match status" value="1"/>
</dbReference>
<evidence type="ECO:0000256" key="1">
    <source>
        <dbReference type="ARBA" id="ARBA00008396"/>
    </source>
</evidence>
<evidence type="ECO:0000313" key="7">
    <source>
        <dbReference type="EMBL" id="PTN10093.1"/>
    </source>
</evidence>
<evidence type="ECO:0000256" key="3">
    <source>
        <dbReference type="ARBA" id="ARBA00023125"/>
    </source>
</evidence>
<dbReference type="InterPro" id="IPR036986">
    <property type="entry name" value="S4_RNA-bd_sf"/>
</dbReference>
<sequence length="136" mass="16061">MEQQVRIDKWLWAVRLFKTRSQATEACKKGRIIVDKIQVKPSRMIKTGDIVQIKKSPVTYSFKVLGLIEKRVGAKLVAEYMKDVTPPEELEILEMQKHMLTLQRDRGTGRPTKKERRDLDDFFETDDHNNWDDWEA</sequence>